<feature type="chain" id="PRO_5043795727" evidence="1">
    <location>
        <begin position="35"/>
        <end position="124"/>
    </location>
</feature>
<dbReference type="EMBL" id="CP159373">
    <property type="protein sequence ID" value="XCN71128.1"/>
    <property type="molecule type" value="Genomic_DNA"/>
</dbReference>
<proteinExistence type="predicted"/>
<protein>
    <submittedName>
        <fullName evidence="2">Uncharacterized protein</fullName>
    </submittedName>
</protein>
<sequence length="124" mass="13417">MKNSTTLKRSLIIAAFLLAAAPFTSIFAVSSASAADNDCFKAHGNTAEEAFSAAVDLLNKADKEMGEGWMKDNMQIRLLPDKVNGQFVAIVYSAVHHADACDLGEPNKVVDKKRPNCDKTRCTI</sequence>
<feature type="signal peptide" evidence="1">
    <location>
        <begin position="1"/>
        <end position="34"/>
    </location>
</feature>
<keyword evidence="1" id="KW-0732">Signal</keyword>
<reference evidence="2" key="1">
    <citation type="journal article" date="2024" name="Syst. Appl. Microbiol.">
        <title>First single-strain enrichments of Electrothrix cable bacteria, description of E. aestuarii sp. nov. and E. rattekaaiensis sp. nov., and proposal of a cable bacteria taxonomy following the rules of the SeqCode.</title>
        <authorList>
            <person name="Plum-Jensen L.E."/>
            <person name="Schramm A."/>
            <person name="Marshall I.P.G."/>
        </authorList>
    </citation>
    <scope>NUCLEOTIDE SEQUENCE</scope>
    <source>
        <strain evidence="2">Rat1</strain>
    </source>
</reference>
<organism evidence="2">
    <name type="scientific">Candidatus Electrothrix aestuarii</name>
    <dbReference type="NCBI Taxonomy" id="3062594"/>
    <lineage>
        <taxon>Bacteria</taxon>
        <taxon>Pseudomonadati</taxon>
        <taxon>Thermodesulfobacteriota</taxon>
        <taxon>Desulfobulbia</taxon>
        <taxon>Desulfobulbales</taxon>
        <taxon>Desulfobulbaceae</taxon>
        <taxon>Candidatus Electrothrix</taxon>
    </lineage>
</organism>
<reference evidence="2" key="2">
    <citation type="submission" date="2024-06" db="EMBL/GenBank/DDBJ databases">
        <authorList>
            <person name="Plum-Jensen L.E."/>
            <person name="Schramm A."/>
            <person name="Marshall I.P.G."/>
        </authorList>
    </citation>
    <scope>NUCLEOTIDE SEQUENCE</scope>
    <source>
        <strain evidence="2">Rat1</strain>
    </source>
</reference>
<evidence type="ECO:0000256" key="1">
    <source>
        <dbReference type="SAM" id="SignalP"/>
    </source>
</evidence>
<name>A0AAU8LPJ8_9BACT</name>
<evidence type="ECO:0000313" key="2">
    <source>
        <dbReference type="EMBL" id="XCN71128.1"/>
    </source>
</evidence>
<gene>
    <name evidence="2" type="ORF">Q3M24_12455</name>
</gene>
<accession>A0AAU8LPJ8</accession>
<dbReference type="KEGG" id="eaj:Q3M24_12455"/>
<dbReference type="AlphaFoldDB" id="A0AAU8LPJ8"/>